<feature type="compositionally biased region" description="Basic and acidic residues" evidence="6">
    <location>
        <begin position="465"/>
        <end position="484"/>
    </location>
</feature>
<dbReference type="Gene3D" id="1.20.80.10">
    <property type="match status" value="1"/>
</dbReference>
<feature type="region of interest" description="Disordered" evidence="6">
    <location>
        <begin position="393"/>
        <end position="420"/>
    </location>
</feature>
<dbReference type="InterPro" id="IPR000299">
    <property type="entry name" value="FERM_domain"/>
</dbReference>
<feature type="compositionally biased region" description="Basic and acidic residues" evidence="6">
    <location>
        <begin position="13"/>
        <end position="46"/>
    </location>
</feature>
<accession>A0A8C7E0E3</accession>
<feature type="region of interest" description="Disordered" evidence="6">
    <location>
        <begin position="1007"/>
        <end position="1078"/>
    </location>
</feature>
<feature type="compositionally biased region" description="Basic and acidic residues" evidence="6">
    <location>
        <begin position="1032"/>
        <end position="1041"/>
    </location>
</feature>
<reference evidence="8" key="1">
    <citation type="submission" date="2025-08" db="UniProtKB">
        <authorList>
            <consortium name="Ensembl"/>
        </authorList>
    </citation>
    <scope>IDENTIFICATION</scope>
</reference>
<dbReference type="InterPro" id="IPR019748">
    <property type="entry name" value="FERM_central"/>
</dbReference>
<dbReference type="PANTHER" id="PTHR23280">
    <property type="entry name" value="4.1 G PROTEIN"/>
    <property type="match status" value="1"/>
</dbReference>
<keyword evidence="5" id="KW-0206">Cytoskeleton</keyword>
<evidence type="ECO:0000256" key="3">
    <source>
        <dbReference type="ARBA" id="ARBA00022553"/>
    </source>
</evidence>
<dbReference type="GO" id="GO:0005886">
    <property type="term" value="C:plasma membrane"/>
    <property type="evidence" value="ECO:0007669"/>
    <property type="project" value="TreeGrafter"/>
</dbReference>
<dbReference type="SMART" id="SM01196">
    <property type="entry name" value="FERM_C"/>
    <property type="match status" value="1"/>
</dbReference>
<dbReference type="Gene3D" id="2.30.29.30">
    <property type="entry name" value="Pleckstrin-homology domain (PH domain)/Phosphotyrosine-binding domain (PTB)"/>
    <property type="match status" value="1"/>
</dbReference>
<dbReference type="GO" id="GO:0003779">
    <property type="term" value="F:actin binding"/>
    <property type="evidence" value="ECO:0007669"/>
    <property type="project" value="UniProtKB-KW"/>
</dbReference>
<dbReference type="FunFam" id="1.20.80.10:FF:000001">
    <property type="entry name" value="Erythrocyte membrane protein band 4.1"/>
    <property type="match status" value="1"/>
</dbReference>
<feature type="region of interest" description="Disordered" evidence="6">
    <location>
        <begin position="856"/>
        <end position="917"/>
    </location>
</feature>
<dbReference type="SMART" id="SM00295">
    <property type="entry name" value="B41"/>
    <property type="match status" value="1"/>
</dbReference>
<dbReference type="PRINTS" id="PR00935">
    <property type="entry name" value="BAND41"/>
</dbReference>
<dbReference type="SMART" id="SM01195">
    <property type="entry name" value="FA"/>
    <property type="match status" value="1"/>
</dbReference>
<dbReference type="InterPro" id="IPR019749">
    <property type="entry name" value="Band_41_domain"/>
</dbReference>
<dbReference type="InterPro" id="IPR000798">
    <property type="entry name" value="Ez/rad/moesin-like"/>
</dbReference>
<dbReference type="GO" id="GO:0005634">
    <property type="term" value="C:nucleus"/>
    <property type="evidence" value="ECO:0007669"/>
    <property type="project" value="UniProtKB-SubCell"/>
</dbReference>
<protein>
    <submittedName>
        <fullName evidence="8">Protein 4.1</fullName>
    </submittedName>
</protein>
<dbReference type="GO" id="GO:0005856">
    <property type="term" value="C:cytoskeleton"/>
    <property type="evidence" value="ECO:0007669"/>
    <property type="project" value="UniProtKB-SubCell"/>
</dbReference>
<dbReference type="GeneTree" id="ENSGT00940000155617"/>
<dbReference type="Proteomes" id="UP000694557">
    <property type="component" value="Unassembled WGS sequence"/>
</dbReference>
<organism evidence="8 9">
    <name type="scientific">Oncorhynchus kisutch</name>
    <name type="common">Coho salmon</name>
    <name type="synonym">Salmo kisutch</name>
    <dbReference type="NCBI Taxonomy" id="8019"/>
    <lineage>
        <taxon>Eukaryota</taxon>
        <taxon>Metazoa</taxon>
        <taxon>Chordata</taxon>
        <taxon>Craniata</taxon>
        <taxon>Vertebrata</taxon>
        <taxon>Euteleostomi</taxon>
        <taxon>Actinopterygii</taxon>
        <taxon>Neopterygii</taxon>
        <taxon>Teleostei</taxon>
        <taxon>Protacanthopterygii</taxon>
        <taxon>Salmoniformes</taxon>
        <taxon>Salmonidae</taxon>
        <taxon>Salmoninae</taxon>
        <taxon>Oncorhynchus</taxon>
    </lineage>
</organism>
<dbReference type="PROSITE" id="PS50057">
    <property type="entry name" value="FERM_3"/>
    <property type="match status" value="1"/>
</dbReference>
<feature type="region of interest" description="Disordered" evidence="6">
    <location>
        <begin position="1"/>
        <end position="65"/>
    </location>
</feature>
<dbReference type="GO" id="GO:0030866">
    <property type="term" value="P:cortical actin cytoskeleton organization"/>
    <property type="evidence" value="ECO:0007669"/>
    <property type="project" value="InterPro"/>
</dbReference>
<proteinExistence type="predicted"/>
<gene>
    <name evidence="8" type="primary">si:dkey-178k16.1</name>
</gene>
<dbReference type="GO" id="GO:0005516">
    <property type="term" value="F:calmodulin binding"/>
    <property type="evidence" value="ECO:0007669"/>
    <property type="project" value="UniProtKB-KW"/>
</dbReference>
<dbReference type="InterPro" id="IPR011993">
    <property type="entry name" value="PH-like_dom_sf"/>
</dbReference>
<evidence type="ECO:0000256" key="4">
    <source>
        <dbReference type="ARBA" id="ARBA00023203"/>
    </source>
</evidence>
<dbReference type="FunFam" id="2.30.29.30:FF:000001">
    <property type="entry name" value="Erythrocyte membrane protein band 4.1"/>
    <property type="match status" value="1"/>
</dbReference>
<feature type="compositionally biased region" description="Polar residues" evidence="6">
    <location>
        <begin position="1061"/>
        <end position="1070"/>
    </location>
</feature>
<dbReference type="InterPro" id="IPR018980">
    <property type="entry name" value="FERM_PH-like_C"/>
</dbReference>
<evidence type="ECO:0000259" key="7">
    <source>
        <dbReference type="PROSITE" id="PS50057"/>
    </source>
</evidence>
<dbReference type="InterPro" id="IPR035963">
    <property type="entry name" value="FERM_2"/>
</dbReference>
<dbReference type="InterPro" id="IPR007477">
    <property type="entry name" value="SAB_dom"/>
</dbReference>
<evidence type="ECO:0000313" key="9">
    <source>
        <dbReference type="Proteomes" id="UP000694557"/>
    </source>
</evidence>
<dbReference type="CDD" id="cd14473">
    <property type="entry name" value="FERM_B-lobe"/>
    <property type="match status" value="1"/>
</dbReference>
<dbReference type="GO" id="GO:0005198">
    <property type="term" value="F:structural molecule activity"/>
    <property type="evidence" value="ECO:0007669"/>
    <property type="project" value="InterPro"/>
</dbReference>
<keyword evidence="2" id="KW-0963">Cytoplasm</keyword>
<dbReference type="InterPro" id="IPR014847">
    <property type="entry name" value="FA"/>
</dbReference>
<comment type="subcellular location">
    <subcellularLocation>
        <location evidence="1">Cytoplasm</location>
        <location evidence="1">Cytoskeleton</location>
    </subcellularLocation>
</comment>
<dbReference type="Pfam" id="PF05902">
    <property type="entry name" value="4_1_CTD"/>
    <property type="match status" value="1"/>
</dbReference>
<dbReference type="Pfam" id="PF08736">
    <property type="entry name" value="FA"/>
    <property type="match status" value="1"/>
</dbReference>
<evidence type="ECO:0000256" key="2">
    <source>
        <dbReference type="ARBA" id="ARBA00022490"/>
    </source>
</evidence>
<dbReference type="PROSITE" id="PS00661">
    <property type="entry name" value="FERM_2"/>
    <property type="match status" value="1"/>
</dbReference>
<feature type="compositionally biased region" description="Polar residues" evidence="6">
    <location>
        <begin position="657"/>
        <end position="674"/>
    </location>
</feature>
<evidence type="ECO:0000256" key="1">
    <source>
        <dbReference type="ARBA" id="ARBA00004245"/>
    </source>
</evidence>
<feature type="region of interest" description="Disordered" evidence="6">
    <location>
        <begin position="652"/>
        <end position="750"/>
    </location>
</feature>
<dbReference type="GO" id="GO:0051301">
    <property type="term" value="P:cell division"/>
    <property type="evidence" value="ECO:0007669"/>
    <property type="project" value="UniProtKB-KW"/>
</dbReference>
<feature type="region of interest" description="Disordered" evidence="6">
    <location>
        <begin position="552"/>
        <end position="587"/>
    </location>
</feature>
<reference evidence="8" key="2">
    <citation type="submission" date="2025-09" db="UniProtKB">
        <authorList>
            <consortium name="Ensembl"/>
        </authorList>
    </citation>
    <scope>IDENTIFICATION</scope>
</reference>
<dbReference type="CDD" id="cd13184">
    <property type="entry name" value="FERM_C_4_1_family"/>
    <property type="match status" value="1"/>
</dbReference>
<feature type="compositionally biased region" description="Polar residues" evidence="6">
    <location>
        <begin position="1022"/>
        <end position="1031"/>
    </location>
</feature>
<dbReference type="InterPro" id="IPR014352">
    <property type="entry name" value="FERM/acyl-CoA-bd_prot_sf"/>
</dbReference>
<dbReference type="SUPFAM" id="SSF47031">
    <property type="entry name" value="Second domain of FERM"/>
    <property type="match status" value="1"/>
</dbReference>
<dbReference type="GO" id="GO:0005938">
    <property type="term" value="C:cell cortex"/>
    <property type="evidence" value="ECO:0007669"/>
    <property type="project" value="UniProtKB-SubCell"/>
</dbReference>
<sequence>MTTEKGLPMEMKSTMEGDVRRTNQDHDSKTSDDHHGDMDDSSEKTPSKASKSPQKSSKRPKTVPVKISLLDGSEYETGVENWLDPSKEIKKQIRIGSWHFGFAVKFYPPDPSQLTEDITRYYLCLQLRDDMLSWRLPCSFGTYALLGSYTVQAELGDYEPEEHGPDYISDFRFAPNQTRELEERVMELHRNYRGMSPAEAEVNFLENAKKLSMYGVDLHHAKDSEGIDIMLGVSANGLLIYRDRLRINRFAWPKILKISYKRSNFYIKIRPGEYEQFESTIGFKLPNHRASKRLWKVCIEHHTFFRLVSPEPPPKGFLVIGSKFRYSGRTQAQSRQASVLIDRPAPQFDRSVSKRYLLPRSVDGASALGDSMDQLSQRSSSDHTQFLSREDLEQEGSLDLDQDQDYQEQDQEYQDQDEETDGFAASAKTMELKGEEAGSPVDSKLEQFLDKPEDVLQKHQASINELKRALREPNSKLSQREKRLSTATPPGGTPERKQASVDSILSEKQDGARGSSKEEQNQSSPYTLHLAFDPKDTCIGMVSEDVQVGKATEMKPITSPQESGKTKVGGTGLRSQRQETVSTATGHKDMHSVDDATFGSNTYSYDTFFSRNSVQENGFDSPPVDNLYSKERIEMKSKQLKQDLYQYESFPERKNNSNDQVAMESVNNSNQGGSESERKREMREPEALETKEPKPERGNYSNKTGSASHSKVTRIVPLKPQRSKKSLNKGGNKGVINPQTQTQAEGGVAGRVDDTRVMQSTEKPSEIRKRIGLPPACPDANDGKQGMTNTNQHTEVTKHWLPENEIHGTGEHENQRDIIGSSFWTDGGRLIHEGHPEAYPDFTDTFSFDSKALASHAAPPSTLPLKTQWSRETRVRNRQNVTNDSSNGHYRNSSQEATKRKQVETPPTPAIHEEPFDEAMREPWERRLGSVSEDDQDHETLYLKETHLGIERKCSSITVSSTSSLEAEVDFTVLMDLHTGMEEFSRGMMELGERPMSPDVGLSLSIDLQGTPPPLVSAPLTGASSSPPTKQLHTEDVRHNEPVVPRKPKRSVPIDRDQSQKETTYSSPMTALSREASDVVASHALRKTEVKIDRDQSQKETTYVSPMTALSREASDVVASHALRKTEVKIDRDQSQKETTYVSPMTALSREASDVVASHALRKTEVKVDRDQTVRETIYVSPMTALSREASDVVASHALRKTEVKVDRDQTVRETTYVSPMTALSREASCVVASHALRKTDVKVETQPNGSEVTTTIVEFTDQDHGVTVSSIGETSYSTTEGVSPVHMCTLGREASGSPILVTENVTSATTHVTKTVKGGYSETRIEKRIIITGDDDVDQEQALAIAIQEAKQQHPDMLVTKAVVVKETESSTEDPHGTS</sequence>
<feature type="domain" description="FERM" evidence="7">
    <location>
        <begin position="17"/>
        <end position="309"/>
    </location>
</feature>
<dbReference type="Pfam" id="PF00373">
    <property type="entry name" value="FERM_M"/>
    <property type="match status" value="1"/>
</dbReference>
<dbReference type="PRINTS" id="PR00661">
    <property type="entry name" value="ERMFAMILY"/>
</dbReference>
<feature type="compositionally biased region" description="Polar residues" evidence="6">
    <location>
        <begin position="878"/>
        <end position="896"/>
    </location>
</feature>
<dbReference type="SUPFAM" id="SSF50729">
    <property type="entry name" value="PH domain-like"/>
    <property type="match status" value="1"/>
</dbReference>
<dbReference type="Pfam" id="PF09380">
    <property type="entry name" value="FERM_C"/>
    <property type="match status" value="1"/>
</dbReference>
<dbReference type="Ensembl" id="ENSOKIT00005025391.1">
    <property type="protein sequence ID" value="ENSOKIP00005023943.1"/>
    <property type="gene ID" value="ENSOKIG00005010442.1"/>
</dbReference>
<dbReference type="GO" id="GO:0031032">
    <property type="term" value="P:actomyosin structure organization"/>
    <property type="evidence" value="ECO:0007669"/>
    <property type="project" value="TreeGrafter"/>
</dbReference>
<evidence type="ECO:0000256" key="6">
    <source>
        <dbReference type="SAM" id="MobiDB-lite"/>
    </source>
</evidence>
<dbReference type="InterPro" id="IPR008379">
    <property type="entry name" value="Band_4.1_C"/>
</dbReference>
<dbReference type="Pfam" id="PF04382">
    <property type="entry name" value="SAB"/>
    <property type="match status" value="1"/>
</dbReference>
<evidence type="ECO:0000313" key="8">
    <source>
        <dbReference type="Ensembl" id="ENSOKIP00005023943.1"/>
    </source>
</evidence>
<dbReference type="PANTHER" id="PTHR23280:SF24">
    <property type="entry name" value="BAND 4.1-LIKE PROTEIN 1"/>
    <property type="match status" value="1"/>
</dbReference>
<dbReference type="InterPro" id="IPR019747">
    <property type="entry name" value="FERM_CS"/>
</dbReference>
<keyword evidence="3" id="KW-0597">Phosphoprotein</keyword>
<keyword evidence="9" id="KW-1185">Reference proteome</keyword>
<feature type="compositionally biased region" description="Basic and acidic residues" evidence="6">
    <location>
        <begin position="494"/>
        <end position="520"/>
    </location>
</feature>
<dbReference type="PROSITE" id="PS00660">
    <property type="entry name" value="FERM_1"/>
    <property type="match status" value="1"/>
</dbReference>
<evidence type="ECO:0000256" key="5">
    <source>
        <dbReference type="ARBA" id="ARBA00023212"/>
    </source>
</evidence>
<feature type="compositionally biased region" description="Polar residues" evidence="6">
    <location>
        <begin position="699"/>
        <end position="710"/>
    </location>
</feature>
<keyword evidence="4" id="KW-0009">Actin-binding</keyword>
<name>A0A8C7E0E3_ONCKI</name>
<feature type="compositionally biased region" description="Basic and acidic residues" evidence="6">
    <location>
        <begin position="675"/>
        <end position="697"/>
    </location>
</feature>
<feature type="compositionally biased region" description="Polar residues" evidence="6">
    <location>
        <begin position="573"/>
        <end position="585"/>
    </location>
</feature>
<feature type="region of interest" description="Disordered" evidence="6">
    <location>
        <begin position="465"/>
        <end position="527"/>
    </location>
</feature>